<evidence type="ECO:0000313" key="6">
    <source>
        <dbReference type="Proteomes" id="UP000008316"/>
    </source>
</evidence>
<dbReference type="NCBIfam" id="NF006579">
    <property type="entry name" value="PRK09104.1"/>
    <property type="match status" value="1"/>
</dbReference>
<name>F2LAH5_BURGS</name>
<dbReference type="HOGENOM" id="CLU_029469_2_1_4"/>
<dbReference type="InterPro" id="IPR002933">
    <property type="entry name" value="Peptidase_M20"/>
</dbReference>
<dbReference type="PANTHER" id="PTHR43270">
    <property type="entry name" value="BETA-ALA-HIS DIPEPTIDASE"/>
    <property type="match status" value="1"/>
</dbReference>
<dbReference type="EMBL" id="CP002599">
    <property type="protein sequence ID" value="AEA61978.1"/>
    <property type="molecule type" value="Genomic_DNA"/>
</dbReference>
<keyword evidence="1" id="KW-0645">Protease</keyword>
<accession>F2LAH5</accession>
<dbReference type="Pfam" id="PF01546">
    <property type="entry name" value="Peptidase_M20"/>
    <property type="match status" value="1"/>
</dbReference>
<dbReference type="KEGG" id="bgd:bgla_1g33750"/>
<evidence type="ECO:0000259" key="4">
    <source>
        <dbReference type="Pfam" id="PF07687"/>
    </source>
</evidence>
<dbReference type="InterPro" id="IPR011650">
    <property type="entry name" value="Peptidase_M20_dimer"/>
</dbReference>
<keyword evidence="2" id="KW-0479">Metal-binding</keyword>
<dbReference type="Gene3D" id="3.40.630.10">
    <property type="entry name" value="Zn peptidases"/>
    <property type="match status" value="1"/>
</dbReference>
<gene>
    <name evidence="5" type="ordered locus">bgla_1g33750</name>
</gene>
<evidence type="ECO:0000256" key="1">
    <source>
        <dbReference type="ARBA" id="ARBA00022670"/>
    </source>
</evidence>
<protein>
    <recommendedName>
        <fullName evidence="4">Peptidase M20 dimerisation domain-containing protein</fullName>
    </recommendedName>
</protein>
<dbReference type="Proteomes" id="UP000008316">
    <property type="component" value="Chromosome 1"/>
</dbReference>
<dbReference type="eggNOG" id="COG0624">
    <property type="taxonomic scope" value="Bacteria"/>
</dbReference>
<feature type="domain" description="Peptidase M20 dimerisation" evidence="4">
    <location>
        <begin position="200"/>
        <end position="353"/>
    </location>
</feature>
<dbReference type="STRING" id="999541.bgla_1g33750"/>
<proteinExistence type="predicted"/>
<dbReference type="Gene3D" id="3.30.70.360">
    <property type="match status" value="1"/>
</dbReference>
<evidence type="ECO:0000256" key="2">
    <source>
        <dbReference type="ARBA" id="ARBA00022723"/>
    </source>
</evidence>
<dbReference type="GO" id="GO:0046872">
    <property type="term" value="F:metal ion binding"/>
    <property type="evidence" value="ECO:0007669"/>
    <property type="project" value="UniProtKB-KW"/>
</dbReference>
<dbReference type="InterPro" id="IPR051458">
    <property type="entry name" value="Cyt/Met_Dipeptidase"/>
</dbReference>
<keyword evidence="6" id="KW-1185">Reference proteome</keyword>
<organism evidence="5 6">
    <name type="scientific">Burkholderia gladioli (strain BSR3)</name>
    <dbReference type="NCBI Taxonomy" id="999541"/>
    <lineage>
        <taxon>Bacteria</taxon>
        <taxon>Pseudomonadati</taxon>
        <taxon>Pseudomonadota</taxon>
        <taxon>Betaproteobacteria</taxon>
        <taxon>Burkholderiales</taxon>
        <taxon>Burkholderiaceae</taxon>
        <taxon>Burkholderia</taxon>
    </lineage>
</organism>
<reference evidence="5 6" key="1">
    <citation type="journal article" date="2011" name="J. Bacteriol.">
        <title>Complete genome sequence of Burkholderia gladioli BSR3.</title>
        <authorList>
            <person name="Seo Y.S."/>
            <person name="Lim J."/>
            <person name="Choi B.S."/>
            <person name="Kim H."/>
            <person name="Goo E."/>
            <person name="Lee B."/>
            <person name="Lim J.S."/>
            <person name="Choi I.Y."/>
            <person name="Moon J.S."/>
            <person name="Kim J."/>
            <person name="Hwang I."/>
        </authorList>
    </citation>
    <scope>NUCLEOTIDE SEQUENCE [LARGE SCALE GENOMIC DNA]</scope>
    <source>
        <strain evidence="5 6">BSR3</strain>
    </source>
</reference>
<sequence>MIQPVLDHLAAAQPAILARLDALLRIPSVSADPARAADMQAARTLLTARLREIGLSNVGELDGGGEPAVFGEWSGAPGRPTLLIYGHYDVQPAEPLEAWRTPPFEPTRIGDRLYARGASDVKGATTVALEVIAAYLAVTGACPVNLKVFLEGEEETGSPTLAAILERHRDRLAVDAVLSADGGRASASFPTINTGARGSGLLEFRVRTAAKELHSGRYGGSVRNALHEIAALVASLHGPHGEVAVAGFDAGAREPDPSERAATAAFPFDADAFFAEVGASPHGEPGYGARERITLRPALDLNGMWGGYTGPGGKTVIPDLASAKLSVRIVEGQHSSVVLDAVERHLRAHCPEGVELEIVSRTDGAPASTLDPAHPLVLAASTVLEREYGRPPVPVRLGASVPITAVFKARLGVDTLMFGYNLPDEDVHAPNEFFRISSIADGVRGWARLLDELGRFPASAFRTGHAGALDAPDASSDRRSA</sequence>
<evidence type="ECO:0000256" key="3">
    <source>
        <dbReference type="ARBA" id="ARBA00022801"/>
    </source>
</evidence>
<dbReference type="Pfam" id="PF07687">
    <property type="entry name" value="M20_dimer"/>
    <property type="match status" value="1"/>
</dbReference>
<dbReference type="GO" id="GO:0006508">
    <property type="term" value="P:proteolysis"/>
    <property type="evidence" value="ECO:0007669"/>
    <property type="project" value="UniProtKB-KW"/>
</dbReference>
<dbReference type="SUPFAM" id="SSF53187">
    <property type="entry name" value="Zn-dependent exopeptidases"/>
    <property type="match status" value="1"/>
</dbReference>
<dbReference type="RefSeq" id="WP_013699296.1">
    <property type="nucleotide sequence ID" value="NC_015381.1"/>
</dbReference>
<dbReference type="AlphaFoldDB" id="F2LAH5"/>
<keyword evidence="3" id="KW-0378">Hydrolase</keyword>
<dbReference type="GO" id="GO:0008233">
    <property type="term" value="F:peptidase activity"/>
    <property type="evidence" value="ECO:0007669"/>
    <property type="project" value="UniProtKB-KW"/>
</dbReference>
<dbReference type="PANTHER" id="PTHR43270:SF12">
    <property type="entry name" value="SUCCINYL-DIAMINOPIMELATE DESUCCINYLASE"/>
    <property type="match status" value="1"/>
</dbReference>
<evidence type="ECO:0000313" key="5">
    <source>
        <dbReference type="EMBL" id="AEA61978.1"/>
    </source>
</evidence>